<feature type="binding site" description="distal binding residue" evidence="5">
    <location>
        <position position="72"/>
    </location>
    <ligand>
        <name>heme</name>
        <dbReference type="ChEBI" id="CHEBI:30413"/>
    </ligand>
    <ligandPart>
        <name>Fe</name>
        <dbReference type="ChEBI" id="CHEBI:18248"/>
    </ligandPart>
</feature>
<evidence type="ECO:0000256" key="4">
    <source>
        <dbReference type="ARBA" id="ARBA00023004"/>
    </source>
</evidence>
<evidence type="ECO:0000256" key="5">
    <source>
        <dbReference type="PIRSR" id="PIRSR601486-1"/>
    </source>
</evidence>
<name>A0A3M9MBD4_9MICO</name>
<keyword evidence="7" id="KW-1185">Reference proteome</keyword>
<evidence type="ECO:0000256" key="2">
    <source>
        <dbReference type="ARBA" id="ARBA00022617"/>
    </source>
</evidence>
<evidence type="ECO:0000256" key="1">
    <source>
        <dbReference type="ARBA" id="ARBA00022448"/>
    </source>
</evidence>
<dbReference type="OrthoDB" id="9798157at2"/>
<reference evidence="6 7" key="1">
    <citation type="submission" date="2018-11" db="EMBL/GenBank/DDBJ databases">
        <title>Draft genome of Simplicispira Flexivirga sp. BO-16.</title>
        <authorList>
            <person name="Im W.T."/>
        </authorList>
    </citation>
    <scope>NUCLEOTIDE SEQUENCE [LARGE SCALE GENOMIC DNA]</scope>
    <source>
        <strain evidence="6 7">BO-16</strain>
    </source>
</reference>
<evidence type="ECO:0000256" key="3">
    <source>
        <dbReference type="ARBA" id="ARBA00022723"/>
    </source>
</evidence>
<dbReference type="InterPro" id="IPR001486">
    <property type="entry name" value="Hemoglobin_trunc"/>
</dbReference>
<dbReference type="Gene3D" id="1.10.490.10">
    <property type="entry name" value="Globins"/>
    <property type="match status" value="1"/>
</dbReference>
<dbReference type="GO" id="GO:0019825">
    <property type="term" value="F:oxygen binding"/>
    <property type="evidence" value="ECO:0007669"/>
    <property type="project" value="InterPro"/>
</dbReference>
<sequence>MTEQSIFEAAGGGAGMTHIATAWHERAMADPVVGHAFHGGTEPDHVDRLAAYLGEALGGPPRYTQTYGGHTHVVRIHSGNGEHDEMNERAVDCFAAALQDAGLDAAPEAYQAVLDYWRWATWHPMYRYHRSADDVPADLSLPQWNWDGTVTYRGAEA</sequence>
<keyword evidence="4 5" id="KW-0408">Iron</keyword>
<proteinExistence type="predicted"/>
<dbReference type="EMBL" id="RJJQ01000007">
    <property type="protein sequence ID" value="RNI22871.1"/>
    <property type="molecule type" value="Genomic_DNA"/>
</dbReference>
<dbReference type="Pfam" id="PF01152">
    <property type="entry name" value="Bac_globin"/>
    <property type="match status" value="1"/>
</dbReference>
<evidence type="ECO:0000313" key="7">
    <source>
        <dbReference type="Proteomes" id="UP000271678"/>
    </source>
</evidence>
<dbReference type="RefSeq" id="WP_123271071.1">
    <property type="nucleotide sequence ID" value="NZ_RJJQ01000007.1"/>
</dbReference>
<dbReference type="GO" id="GO:0046872">
    <property type="term" value="F:metal ion binding"/>
    <property type="evidence" value="ECO:0007669"/>
    <property type="project" value="UniProtKB-KW"/>
</dbReference>
<dbReference type="Proteomes" id="UP000271678">
    <property type="component" value="Unassembled WGS sequence"/>
</dbReference>
<dbReference type="SUPFAM" id="SSF46458">
    <property type="entry name" value="Globin-like"/>
    <property type="match status" value="1"/>
</dbReference>
<dbReference type="InterPro" id="IPR012292">
    <property type="entry name" value="Globin/Proto"/>
</dbReference>
<keyword evidence="3 5" id="KW-0479">Metal-binding</keyword>
<evidence type="ECO:0000313" key="6">
    <source>
        <dbReference type="EMBL" id="RNI22871.1"/>
    </source>
</evidence>
<dbReference type="AlphaFoldDB" id="A0A3M9MBD4"/>
<accession>A0A3M9MBD4</accession>
<organism evidence="6 7">
    <name type="scientific">Flexivirga caeni</name>
    <dbReference type="NCBI Taxonomy" id="2294115"/>
    <lineage>
        <taxon>Bacteria</taxon>
        <taxon>Bacillati</taxon>
        <taxon>Actinomycetota</taxon>
        <taxon>Actinomycetes</taxon>
        <taxon>Micrococcales</taxon>
        <taxon>Dermacoccaceae</taxon>
        <taxon>Flexivirga</taxon>
    </lineage>
</organism>
<dbReference type="GO" id="GO:0020037">
    <property type="term" value="F:heme binding"/>
    <property type="evidence" value="ECO:0007669"/>
    <property type="project" value="InterPro"/>
</dbReference>
<dbReference type="InterPro" id="IPR009050">
    <property type="entry name" value="Globin-like_sf"/>
</dbReference>
<keyword evidence="2 5" id="KW-0349">Heme</keyword>
<comment type="caution">
    <text evidence="6">The sequence shown here is derived from an EMBL/GenBank/DDBJ whole genome shotgun (WGS) entry which is preliminary data.</text>
</comment>
<gene>
    <name evidence="6" type="ORF">EFY87_08670</name>
</gene>
<protein>
    <submittedName>
        <fullName evidence="6">Oxidoreductase</fullName>
    </submittedName>
</protein>
<keyword evidence="1" id="KW-0813">Transport</keyword>